<evidence type="ECO:0000313" key="2">
    <source>
        <dbReference type="Proteomes" id="UP000010847"/>
    </source>
</evidence>
<reference evidence="1 2" key="1">
    <citation type="submission" date="2013-12" db="EMBL/GenBank/DDBJ databases">
        <authorList>
            <consortium name="DOE Joint Genome Institute"/>
            <person name="Smidt H."/>
            <person name="Huntemann M."/>
            <person name="Han J."/>
            <person name="Chen A."/>
            <person name="Kyrpides N."/>
            <person name="Mavromatis K."/>
            <person name="Markowitz V."/>
            <person name="Palaniappan K."/>
            <person name="Ivanova N."/>
            <person name="Schaumberg A."/>
            <person name="Pati A."/>
            <person name="Liolios K."/>
            <person name="Nordberg H.P."/>
            <person name="Cantor M.N."/>
            <person name="Hua S.X."/>
            <person name="Woyke T."/>
        </authorList>
    </citation>
    <scope>NUCLEOTIDE SEQUENCE [LARGE SCALE GENOMIC DNA]</scope>
    <source>
        <strain evidence="2">DSM 15288</strain>
    </source>
</reference>
<dbReference type="RefSeq" id="WP_006714944.1">
    <property type="nucleotide sequence ID" value="NZ_CP007032.1"/>
</dbReference>
<dbReference type="Proteomes" id="UP000010847">
    <property type="component" value="Chromosome"/>
</dbReference>
<evidence type="ECO:0000313" key="1">
    <source>
        <dbReference type="EMBL" id="AHF08494.1"/>
    </source>
</evidence>
<sequence length="66" mass="7710">MSDNLLEGNRLIEAELAVIMIVLLIRELRRNRGTSEMSVMSEDNSRVESIGRKTRGFKDYTEHIEW</sequence>
<dbReference type="EMBL" id="CP007032">
    <property type="protein sequence ID" value="AHF08494.1"/>
    <property type="molecule type" value="Genomic_DNA"/>
</dbReference>
<organism evidence="1 2">
    <name type="scientific">Desulfitobacterium metallireducens DSM 15288</name>
    <dbReference type="NCBI Taxonomy" id="871968"/>
    <lineage>
        <taxon>Bacteria</taxon>
        <taxon>Bacillati</taxon>
        <taxon>Bacillota</taxon>
        <taxon>Clostridia</taxon>
        <taxon>Eubacteriales</taxon>
        <taxon>Desulfitobacteriaceae</taxon>
        <taxon>Desulfitobacterium</taxon>
    </lineage>
</organism>
<dbReference type="AlphaFoldDB" id="W0EH05"/>
<proteinExistence type="predicted"/>
<gene>
    <name evidence="1" type="ORF">DESME_05225</name>
</gene>
<keyword evidence="2" id="KW-1185">Reference proteome</keyword>
<name>W0EH05_9FIRM</name>
<accession>W0EH05</accession>
<dbReference type="HOGENOM" id="CLU_2824084_0_0_9"/>
<protein>
    <submittedName>
        <fullName evidence="1">Uncharacterized protein</fullName>
    </submittedName>
</protein>
<dbReference type="KEGG" id="dmt:DESME_05225"/>